<gene>
    <name evidence="1" type="ORF">GCM10009083_24450</name>
</gene>
<sequence>MSEIKINAALVSAYLACGVMPRERTAFEGVGFTPVAGQSWARITDLPSSNDPAGLGRHAPDERLGILQIDLFHPKGTGTAPILGDAQWVLQYFNKGRRLEYDGQVVKIRKSQRSQIRTEELWQSVSVDVHYMAWTFPQ</sequence>
<name>A0ABQ2CRQ6_9GAMM</name>
<dbReference type="EMBL" id="BMNN01000006">
    <property type="protein sequence ID" value="GGJ06559.1"/>
    <property type="molecule type" value="Genomic_DNA"/>
</dbReference>
<evidence type="ECO:0000313" key="1">
    <source>
        <dbReference type="EMBL" id="GGJ06559.1"/>
    </source>
</evidence>
<dbReference type="InterPro" id="IPR025395">
    <property type="entry name" value="Phage_tail_terminator-like"/>
</dbReference>
<dbReference type="Proteomes" id="UP000633263">
    <property type="component" value="Unassembled WGS sequence"/>
</dbReference>
<dbReference type="RefSeq" id="WP_188636938.1">
    <property type="nucleotide sequence ID" value="NZ_BMNN01000006.1"/>
</dbReference>
<dbReference type="Gene3D" id="3.30.2000.20">
    <property type="match status" value="1"/>
</dbReference>
<proteinExistence type="predicted"/>
<protein>
    <submittedName>
        <fullName evidence="1">Uncharacterized protein</fullName>
    </submittedName>
</protein>
<reference evidence="2" key="1">
    <citation type="journal article" date="2019" name="Int. J. Syst. Evol. Microbiol.">
        <title>The Global Catalogue of Microorganisms (GCM) 10K type strain sequencing project: providing services to taxonomists for standard genome sequencing and annotation.</title>
        <authorList>
            <consortium name="The Broad Institute Genomics Platform"/>
            <consortium name="The Broad Institute Genome Sequencing Center for Infectious Disease"/>
            <person name="Wu L."/>
            <person name="Ma J."/>
        </authorList>
    </citation>
    <scope>NUCLEOTIDE SEQUENCE [LARGE SCALE GENOMIC DNA]</scope>
    <source>
        <strain evidence="2">JCM 11590</strain>
    </source>
</reference>
<dbReference type="Pfam" id="PF13554">
    <property type="entry name" value="Phage_tail_terminator_5"/>
    <property type="match status" value="1"/>
</dbReference>
<evidence type="ECO:0000313" key="2">
    <source>
        <dbReference type="Proteomes" id="UP000633263"/>
    </source>
</evidence>
<organism evidence="1 2">
    <name type="scientific">Halopseudomonas pertucinogena</name>
    <dbReference type="NCBI Taxonomy" id="86175"/>
    <lineage>
        <taxon>Bacteria</taxon>
        <taxon>Pseudomonadati</taxon>
        <taxon>Pseudomonadota</taxon>
        <taxon>Gammaproteobacteria</taxon>
        <taxon>Pseudomonadales</taxon>
        <taxon>Pseudomonadaceae</taxon>
        <taxon>Halopseudomonas</taxon>
    </lineage>
</organism>
<comment type="caution">
    <text evidence="1">The sequence shown here is derived from an EMBL/GenBank/DDBJ whole genome shotgun (WGS) entry which is preliminary data.</text>
</comment>
<accession>A0ABQ2CRQ6</accession>
<keyword evidence="2" id="KW-1185">Reference proteome</keyword>